<accession>E4YN21</accession>
<dbReference type="AlphaFoldDB" id="E4YN21"/>
<evidence type="ECO:0000256" key="5">
    <source>
        <dbReference type="ARBA" id="ARBA00023136"/>
    </source>
</evidence>
<protein>
    <submittedName>
        <fullName evidence="7">Uncharacterized protein</fullName>
    </submittedName>
</protein>
<evidence type="ECO:0000256" key="4">
    <source>
        <dbReference type="ARBA" id="ARBA00022989"/>
    </source>
</evidence>
<evidence type="ECO:0000313" key="7">
    <source>
        <dbReference type="EMBL" id="CBY36880.1"/>
    </source>
</evidence>
<dbReference type="GO" id="GO:0005886">
    <property type="term" value="C:plasma membrane"/>
    <property type="evidence" value="ECO:0007669"/>
    <property type="project" value="UniProtKB-SubCell"/>
</dbReference>
<evidence type="ECO:0000256" key="6">
    <source>
        <dbReference type="ARBA" id="ARBA00025718"/>
    </source>
</evidence>
<dbReference type="EMBL" id="FN654859">
    <property type="protein sequence ID" value="CBY36880.1"/>
    <property type="molecule type" value="Genomic_DNA"/>
</dbReference>
<keyword evidence="5" id="KW-0472">Membrane</keyword>
<organism evidence="7">
    <name type="scientific">Oikopleura dioica</name>
    <name type="common">Tunicate</name>
    <dbReference type="NCBI Taxonomy" id="34765"/>
    <lineage>
        <taxon>Eukaryota</taxon>
        <taxon>Metazoa</taxon>
        <taxon>Chordata</taxon>
        <taxon>Tunicata</taxon>
        <taxon>Appendicularia</taxon>
        <taxon>Copelata</taxon>
        <taxon>Oikopleuridae</taxon>
        <taxon>Oikopleura</taxon>
    </lineage>
</organism>
<evidence type="ECO:0000256" key="3">
    <source>
        <dbReference type="ARBA" id="ARBA00022692"/>
    </source>
</evidence>
<comment type="similarity">
    <text evidence="6">Belongs to the Vang family.</text>
</comment>
<keyword evidence="2" id="KW-1003">Cell membrane</keyword>
<dbReference type="Proteomes" id="UP000011014">
    <property type="component" value="Unassembled WGS sequence"/>
</dbReference>
<comment type="subcellular location">
    <subcellularLocation>
        <location evidence="1">Cell membrane</location>
        <topology evidence="1">Multi-pass membrane protein</topology>
    </subcellularLocation>
</comment>
<dbReference type="InterPro" id="IPR009539">
    <property type="entry name" value="VANGL"/>
</dbReference>
<name>E4YN21_OIKDI</name>
<reference evidence="7" key="1">
    <citation type="journal article" date="2010" name="Science">
        <title>Plasticity of animal genome architecture unmasked by rapid evolution of a pelagic tunicate.</title>
        <authorList>
            <person name="Denoeud F."/>
            <person name="Henriet S."/>
            <person name="Mungpakdee S."/>
            <person name="Aury J.M."/>
            <person name="Da Silva C."/>
            <person name="Brinkmann H."/>
            <person name="Mikhaleva J."/>
            <person name="Olsen L.C."/>
            <person name="Jubin C."/>
            <person name="Canestro C."/>
            <person name="Bouquet J.M."/>
            <person name="Danks G."/>
            <person name="Poulain J."/>
            <person name="Campsteijn C."/>
            <person name="Adamski M."/>
            <person name="Cross I."/>
            <person name="Yadetie F."/>
            <person name="Muffato M."/>
            <person name="Louis A."/>
            <person name="Butcher S."/>
            <person name="Tsagkogeorga G."/>
            <person name="Konrad A."/>
            <person name="Singh S."/>
            <person name="Jensen M.F."/>
            <person name="Cong E.H."/>
            <person name="Eikeseth-Otteraa H."/>
            <person name="Noel B."/>
            <person name="Anthouard V."/>
            <person name="Porcel B.M."/>
            <person name="Kachouri-Lafond R."/>
            <person name="Nishino A."/>
            <person name="Ugolini M."/>
            <person name="Chourrout P."/>
            <person name="Nishida H."/>
            <person name="Aasland R."/>
            <person name="Huzurbazar S."/>
            <person name="Westhof E."/>
            <person name="Delsuc F."/>
            <person name="Lehrach H."/>
            <person name="Reinhardt R."/>
            <person name="Weissenbach J."/>
            <person name="Roy S.W."/>
            <person name="Artiguenave F."/>
            <person name="Postlethwait J.H."/>
            <person name="Manak J.R."/>
            <person name="Thompson E.M."/>
            <person name="Jaillon O."/>
            <person name="Du Pasquier L."/>
            <person name="Boudinot P."/>
            <person name="Liberles D.A."/>
            <person name="Volff J.N."/>
            <person name="Philippe H."/>
            <person name="Lenhard B."/>
            <person name="Roest Crollius H."/>
            <person name="Wincker P."/>
            <person name="Chourrout D."/>
        </authorList>
    </citation>
    <scope>NUCLEOTIDE SEQUENCE [LARGE SCALE GENOMIC DNA]</scope>
</reference>
<gene>
    <name evidence="7" type="ORF">GSOID_T00029920001</name>
</gene>
<keyword evidence="3" id="KW-0812">Transmembrane</keyword>
<dbReference type="Pfam" id="PF06638">
    <property type="entry name" value="Strabismus"/>
    <property type="match status" value="1"/>
</dbReference>
<evidence type="ECO:0000256" key="2">
    <source>
        <dbReference type="ARBA" id="ARBA00022475"/>
    </source>
</evidence>
<keyword evidence="4" id="KW-1133">Transmembrane helix</keyword>
<dbReference type="PANTHER" id="PTHR20886">
    <property type="entry name" value="VANG-LIKE PROTEIN"/>
    <property type="match status" value="1"/>
</dbReference>
<evidence type="ECO:0000256" key="1">
    <source>
        <dbReference type="ARBA" id="ARBA00004651"/>
    </source>
</evidence>
<feature type="non-terminal residue" evidence="7">
    <location>
        <position position="1"/>
    </location>
</feature>
<sequence length="688" mass="78152">QYNELYIYQEVTHMIRSIEEEILGTALGKIPPHSSYVSGLISSCSKLGNSPRFCHKLLQNNLIKIQFSGLSFDEETEILISKTILSIPIEKESPSNLRHVKVINLGNWEREGFFKLNLKGDFIIQGDQILALDQDQCADTLCPFSAIRTEVPECFSSLLKNSTVGCVKIFQEPPTYCEIENYGSDYILAIPRGDVIYNELQPMKSMTVINQTILIDQKVTLQCHGVTGLKTVTIKDEIFVFESTQNFISTLNFSNNSQTFSKSLNISSEISLLKSSGDKILVGANDVEIFIVIAVSSCLSAIVSLAAPFLAQAGRSLIVALKLRLRKPKGELRNKGQSEAIEGEIRDRRRSVRFESRPESFVSINLEKFEGLTLTSSLSSQLRYLDAITLHSCYVDVLLFLHYLGLVILYIRCKHTVYLLEVIRSTDGEVRYYNAGANSIQATAAYVLQKYYRDFPLYNPALQYRSKSTYRVRSSSFKVYNIDEQGENQQDEEADARAIITAAARRRDAGQNERYFHDVEKERRIRKRRSRLQCAAEDAFTVVNRDVNSSSSAREVAEELWPTMARSMQKYLRTTRQHQHYTREDVVDHLSFCFRHGIGPHGFLAKYLRPQPSITYPGHLLDNAAWSVSCDEPLLSGIRAGVTFEIIQSDYKLIVTVRKQPSLVLHDEYIDPKTFRFKLDLNQAESPV</sequence>
<proteinExistence type="inferred from homology"/>